<name>A0A7J7JGP6_BUGNE</name>
<evidence type="ECO:0000313" key="7">
    <source>
        <dbReference type="EMBL" id="KAF6025499.1"/>
    </source>
</evidence>
<keyword evidence="8" id="KW-1185">Reference proteome</keyword>
<evidence type="ECO:0000313" key="8">
    <source>
        <dbReference type="Proteomes" id="UP000593567"/>
    </source>
</evidence>
<feature type="compositionally biased region" description="Acidic residues" evidence="4">
    <location>
        <begin position="698"/>
        <end position="710"/>
    </location>
</feature>
<feature type="region of interest" description="Disordered" evidence="4">
    <location>
        <begin position="310"/>
        <end position="330"/>
    </location>
</feature>
<gene>
    <name evidence="7" type="ORF">EB796_016198</name>
</gene>
<feature type="region of interest" description="Disordered" evidence="4">
    <location>
        <begin position="435"/>
        <end position="526"/>
    </location>
</feature>
<organism evidence="7 8">
    <name type="scientific">Bugula neritina</name>
    <name type="common">Brown bryozoan</name>
    <name type="synonym">Sertularia neritina</name>
    <dbReference type="NCBI Taxonomy" id="10212"/>
    <lineage>
        <taxon>Eukaryota</taxon>
        <taxon>Metazoa</taxon>
        <taxon>Spiralia</taxon>
        <taxon>Lophotrochozoa</taxon>
        <taxon>Bryozoa</taxon>
        <taxon>Gymnolaemata</taxon>
        <taxon>Cheilostomatida</taxon>
        <taxon>Flustrina</taxon>
        <taxon>Buguloidea</taxon>
        <taxon>Bugulidae</taxon>
        <taxon>Bugula</taxon>
    </lineage>
</organism>
<feature type="compositionally biased region" description="Polar residues" evidence="4">
    <location>
        <begin position="310"/>
        <end position="323"/>
    </location>
</feature>
<feature type="compositionally biased region" description="Polar residues" evidence="4">
    <location>
        <begin position="435"/>
        <end position="446"/>
    </location>
</feature>
<dbReference type="OrthoDB" id="5860246at2759"/>
<feature type="compositionally biased region" description="Basic residues" evidence="4">
    <location>
        <begin position="491"/>
        <end position="501"/>
    </location>
</feature>
<sequence length="762" mass="83103">MSQYNSALTPPPAHLSRLGHTPPPPHIQVHNSSGAGNMNTPPPAHMNISDHRLSPGLQLLGHVAASPQLRIHGTPSPHLLGSTHSTGSPAHHGLLTIDRPTSRESFSMTPPRAQVFPPATLQPELLKVLRPHPANYAASPNTLSIPLSSLNHSIATPTVSDSTDSSAVLQLAAMQHMQYLQAAQQQEQHAAALAANEQAMLHSLGVHTTQQPVSGSGIRLASPRNVPSPRSTSGSRRQHLQLPSQLSMPPVSVYNGGSDSNSLYPSYSNMLSADMVPDPSPHHELKILANIASSELVILNRDSARNAVSKEQSSMMEAAGTSSRSRESHPDGVFNQRLQNLTNFTSYQSMHRTRSISFQTSNLSIVGANRSLDILRRTLQNDINTEMRAVLDKYIKGYFEPAVDNIRYNNGGSSLDQELISRVCRDILEEVGSVYTSSSRSDTETPNLPLMPDNMSDVTSTTSEIPNSKLPFAKLKRPAPSDTESEGSSYKKGRKKGRKKGSLGPSGLTKSDAVRREGPRWNPMRFTTGTEFIMGSKANKALGLGNTRGRIYFKHPELFKYNSDSEDKMWLYEQHKMNLTGGKAYMMVFEDIVDLAQSHEYRNTHEPIHLKGFVIPKWMLEKVKAQMYAILESANSPSAPISTPPPSKSAKMKPVSTLVHQEQYDGDSDKNLPFKSVASSRKSLSDSKLGVNSPANTEEMELLSSEEQEEPTVSPFGSAEDYYASPMNAATAQTSSIKSANSPMVGNPNLMMNLTSDRLGIS</sequence>
<feature type="region of interest" description="Disordered" evidence="4">
    <location>
        <begin position="69"/>
        <end position="93"/>
    </location>
</feature>
<accession>A0A7J7JGP6</accession>
<dbReference type="InterPro" id="IPR049121">
    <property type="entry name" value="TdIF1_C"/>
</dbReference>
<dbReference type="PANTHER" id="PTHR23399:SF2">
    <property type="entry name" value="DEOXYNUCLEOTIDYLTRANSFERASE TERMINAL-INTERACTING PROTEIN 1"/>
    <property type="match status" value="1"/>
</dbReference>
<keyword evidence="3" id="KW-0539">Nucleus</keyword>
<dbReference type="Pfam" id="PF21229">
    <property type="entry name" value="TdIF1_2nd"/>
    <property type="match status" value="1"/>
</dbReference>
<evidence type="ECO:0000259" key="6">
    <source>
        <dbReference type="Pfam" id="PF21229"/>
    </source>
</evidence>
<proteinExistence type="predicted"/>
<feature type="compositionally biased region" description="Polar residues" evidence="4">
    <location>
        <begin position="228"/>
        <end position="247"/>
    </location>
</feature>
<dbReference type="AlphaFoldDB" id="A0A7J7JGP6"/>
<feature type="region of interest" description="Disordered" evidence="4">
    <location>
        <begin position="1"/>
        <end position="51"/>
    </location>
</feature>
<feature type="compositionally biased region" description="Polar residues" evidence="4">
    <location>
        <begin position="728"/>
        <end position="756"/>
    </location>
</feature>
<feature type="compositionally biased region" description="Polar residues" evidence="4">
    <location>
        <begin position="456"/>
        <end position="466"/>
    </location>
</feature>
<comment type="caution">
    <text evidence="7">The sequence shown here is derived from an EMBL/GenBank/DDBJ whole genome shotgun (WGS) entry which is preliminary data.</text>
</comment>
<feature type="compositionally biased region" description="Polar residues" evidence="4">
    <location>
        <begin position="29"/>
        <end position="39"/>
    </location>
</feature>
<feature type="region of interest" description="Disordered" evidence="4">
    <location>
        <begin position="209"/>
        <end position="250"/>
    </location>
</feature>
<dbReference type="InterPro" id="IPR026064">
    <property type="entry name" value="TdIF1"/>
</dbReference>
<reference evidence="7" key="1">
    <citation type="submission" date="2020-06" db="EMBL/GenBank/DDBJ databases">
        <title>Draft genome of Bugula neritina, a colonial animal packing powerful symbionts and potential medicines.</title>
        <authorList>
            <person name="Rayko M."/>
        </authorList>
    </citation>
    <scope>NUCLEOTIDE SEQUENCE [LARGE SCALE GENOMIC DNA]</scope>
    <source>
        <strain evidence="7">Kwan_BN1</strain>
    </source>
</reference>
<evidence type="ECO:0000256" key="1">
    <source>
        <dbReference type="ARBA" id="ARBA00004123"/>
    </source>
</evidence>
<dbReference type="Pfam" id="PF18192">
    <property type="entry name" value="DNTTIP1_dimer"/>
    <property type="match status" value="1"/>
</dbReference>
<evidence type="ECO:0000256" key="2">
    <source>
        <dbReference type="ARBA" id="ARBA00023125"/>
    </source>
</evidence>
<dbReference type="PANTHER" id="PTHR23399">
    <property type="entry name" value="DEOXYNUCLEOTIDYLTRANSFERASE TERMINAL-INTERACTING PROTEIN 1"/>
    <property type="match status" value="1"/>
</dbReference>
<evidence type="ECO:0000256" key="4">
    <source>
        <dbReference type="SAM" id="MobiDB-lite"/>
    </source>
</evidence>
<dbReference type="InterPro" id="IPR041384">
    <property type="entry name" value="DNTTIP1_dimer"/>
</dbReference>
<dbReference type="GO" id="GO:0005634">
    <property type="term" value="C:nucleus"/>
    <property type="evidence" value="ECO:0007669"/>
    <property type="project" value="UniProtKB-SubCell"/>
</dbReference>
<evidence type="ECO:0000256" key="3">
    <source>
        <dbReference type="ARBA" id="ARBA00023242"/>
    </source>
</evidence>
<dbReference type="EMBL" id="VXIV02002454">
    <property type="protein sequence ID" value="KAF6025499.1"/>
    <property type="molecule type" value="Genomic_DNA"/>
</dbReference>
<dbReference type="GO" id="GO:0003677">
    <property type="term" value="F:DNA binding"/>
    <property type="evidence" value="ECO:0007669"/>
    <property type="project" value="UniProtKB-KW"/>
</dbReference>
<dbReference type="GO" id="GO:0031491">
    <property type="term" value="F:nucleosome binding"/>
    <property type="evidence" value="ECO:0007669"/>
    <property type="project" value="TreeGrafter"/>
</dbReference>
<comment type="subcellular location">
    <subcellularLocation>
        <location evidence="1">Nucleus</location>
    </subcellularLocation>
</comment>
<feature type="domain" description="DNTTIP1 dimerisation" evidence="5">
    <location>
        <begin position="370"/>
        <end position="436"/>
    </location>
</feature>
<feature type="region of interest" description="Disordered" evidence="4">
    <location>
        <begin position="635"/>
        <end position="762"/>
    </location>
</feature>
<protein>
    <submittedName>
        <fullName evidence="7">DNTTIP1</fullName>
    </submittedName>
</protein>
<keyword evidence="2" id="KW-0238">DNA-binding</keyword>
<dbReference type="Proteomes" id="UP000593567">
    <property type="component" value="Unassembled WGS sequence"/>
</dbReference>
<evidence type="ECO:0000259" key="5">
    <source>
        <dbReference type="Pfam" id="PF18192"/>
    </source>
</evidence>
<feature type="domain" description="TdIF1 C-terminal" evidence="6">
    <location>
        <begin position="530"/>
        <end position="623"/>
    </location>
</feature>